<sequence length="546" mass="63268">MAATWQEISLVRKSGDYLKARNMAFESLQQFPNSLQIKSQLDWTYYDEIKAVTKNIESNPIDRSAQNHLVQVFEQYIMGNPRRPEMVFSQIVKQISAFPQCMPNFYSYFDWMGQQAFREEDWKYSEFNGRKMMPLVYDIARGLCKWIKINDKSTHEQAIFSLTWANRVKQNMSSEDSIWLDWDMIPVLRKIEDFTTAGQLLSSILKLKQNEFWVWREAARLYEHDQKDLALSCFCKAMLCRSADPNFLVSTHEEFAVFLAELGMYEEASYQANQAIAIRDNKGWRYKENLQNLLSQPWLDKTNNNHQVALDFYNEHSQDALSLCFDKIDNKIANYMGQIKIQRENKKPKIFSKFVIKNNNKSESILAPNVKNLHFAIGEPVLLTMGINQTNDNWVVINVESRNEGQKWDCTTKNTMMISSIKEDQNEIRLFGSKDLDIKLNKELCESIMDSAKLGGTYIAYTATNPKNNRLEVCHIKPAVNQTVSDTKKTHGRLKKNEKGFGFVDDIFVPPFLISTKNDGDEATVIAIYAFNKAKEKYGWKAISIG</sequence>
<dbReference type="Pfam" id="PF22860">
    <property type="entry name" value="DUF7017"/>
    <property type="match status" value="1"/>
</dbReference>
<dbReference type="AlphaFoldDB" id="A0AAD2JBD2"/>
<feature type="domain" description="TOTE conflict systems S1/CSD-like" evidence="1">
    <location>
        <begin position="488"/>
        <end position="545"/>
    </location>
</feature>
<organism evidence="2">
    <name type="scientific">Faucicola osloensis</name>
    <name type="common">Moraxella osloensis</name>
    <dbReference type="NCBI Taxonomy" id="34062"/>
    <lineage>
        <taxon>Bacteria</taxon>
        <taxon>Pseudomonadati</taxon>
        <taxon>Pseudomonadota</taxon>
        <taxon>Gammaproteobacteria</taxon>
        <taxon>Moraxellales</taxon>
        <taxon>Moraxellaceae</taxon>
        <taxon>Faucicola</taxon>
    </lineage>
</organism>
<gene>
    <name evidence="2" type="ORF">YHS_11895</name>
</gene>
<name>A0AAD2JBD2_FAUOS</name>
<accession>A0AAD2JBD2</accession>
<dbReference type="InterPro" id="IPR054283">
    <property type="entry name" value="DUF7017"/>
</dbReference>
<dbReference type="Pfam" id="PF22707">
    <property type="entry name" value="S1CSD-TOTE-2"/>
    <property type="match status" value="1"/>
</dbReference>
<dbReference type="InterPro" id="IPR054427">
    <property type="entry name" value="S1CSD-TOTE-2"/>
</dbReference>
<evidence type="ECO:0000259" key="1">
    <source>
        <dbReference type="Pfam" id="PF22707"/>
    </source>
</evidence>
<dbReference type="SUPFAM" id="SSF48452">
    <property type="entry name" value="TPR-like"/>
    <property type="match status" value="1"/>
</dbReference>
<dbReference type="Gene3D" id="1.25.40.10">
    <property type="entry name" value="Tetratricopeptide repeat domain"/>
    <property type="match status" value="1"/>
</dbReference>
<evidence type="ECO:0000313" key="2">
    <source>
        <dbReference type="EMBL" id="ATW70756.1"/>
    </source>
</evidence>
<dbReference type="EMBL" id="CP024176">
    <property type="protein sequence ID" value="ATW70756.1"/>
    <property type="molecule type" value="Genomic_DNA"/>
</dbReference>
<reference evidence="2" key="1">
    <citation type="submission" date="2017-11" db="EMBL/GenBank/DDBJ databases">
        <title>Complete Genome Sequence from Moraxella oslensis YHS isolated from human skin.</title>
        <authorList>
            <person name="Lee K."/>
            <person name="Lim J.Y."/>
            <person name="Hwang I."/>
        </authorList>
    </citation>
    <scope>NUCLEOTIDE SEQUENCE</scope>
    <source>
        <strain evidence="2">YHS</strain>
    </source>
</reference>
<dbReference type="InterPro" id="IPR011990">
    <property type="entry name" value="TPR-like_helical_dom_sf"/>
</dbReference>
<protein>
    <recommendedName>
        <fullName evidence="1">TOTE conflict systems S1/CSD-like domain-containing protein</fullName>
    </recommendedName>
</protein>
<proteinExistence type="predicted"/>